<dbReference type="RefSeq" id="WP_149425777.1">
    <property type="nucleotide sequence ID" value="NZ_CP022579.1"/>
</dbReference>
<reference evidence="3 4" key="1">
    <citation type="submission" date="2017-07" db="EMBL/GenBank/DDBJ databases">
        <title>Complete genome sequence of Oryzomicrobium terrae TPP412.</title>
        <authorList>
            <person name="Chiu L.-W."/>
            <person name="Lo K.-J."/>
            <person name="Tsai Y.-M."/>
            <person name="Lin S.-S."/>
            <person name="Kuo C.-H."/>
            <person name="Liu C.-T."/>
        </authorList>
    </citation>
    <scope>NUCLEOTIDE SEQUENCE [LARGE SCALE GENOMIC DNA]</scope>
    <source>
        <strain evidence="3 4">TPP412</strain>
    </source>
</reference>
<evidence type="ECO:0000259" key="2">
    <source>
        <dbReference type="SMART" id="SM00460"/>
    </source>
</evidence>
<dbReference type="Pfam" id="PF01841">
    <property type="entry name" value="Transglut_core"/>
    <property type="match status" value="1"/>
</dbReference>
<dbReference type="EMBL" id="CP022579">
    <property type="protein sequence ID" value="QEL65637.1"/>
    <property type="molecule type" value="Genomic_DNA"/>
</dbReference>
<name>A0A5C1EBR8_9RHOO</name>
<dbReference type="SMART" id="SM00460">
    <property type="entry name" value="TGc"/>
    <property type="match status" value="1"/>
</dbReference>
<feature type="transmembrane region" description="Helical" evidence="1">
    <location>
        <begin position="180"/>
        <end position="202"/>
    </location>
</feature>
<feature type="transmembrane region" description="Helical" evidence="1">
    <location>
        <begin position="126"/>
        <end position="143"/>
    </location>
</feature>
<gene>
    <name evidence="3" type="ORF">OTERR_21610</name>
</gene>
<sequence length="699" mass="77201">MTLPEWLQPIRQRSRPGYDPEIAWLLGLAVLVAAPLTTTLPLWASLAVVALFGVRAALLLYAPQPTAPPRWLVLLGALAVMAAVGLEFRTVFGRGPGVTLLAFFLALKFYEFRKSDAPDACQPGRDAWVVILLACFLLLAQFFESQSILTGLWALGCCIAIVVTLLRLHSGSQPLPIPFILRRSGFLIALALPFMAALYLLFPRIDGPLWGLPRDAYSARSGLSDTMAPGSIANLIQSTEIAFRVRFDGPPPAKSQLYFRGPVLEGFDGTTWSALPSPQLAPAQIRQDPSQPVFAYTLTLEPHGGRWLLALDHPLSWPSGTHLSATGDVQASSTIVKRLRYSARSQPAARLAQDEAPQILERSRQLRPASSTGGNPRAQALGAALREEMASARAEDRPRLIAARLLERFRREPFVYTLNPPLLGANPVDEFLFETRGGFCEHFASAFVVVMRAAGVPARVVTGYQGGELNPLDGFWVIRQSDAHAWAEIWYPANGWVRVDPTAAVSPARVESGLADAAAAGDPLPPLVRSDWSWLRQTRYRWEAAQNAWNQWVLGYNPQRQQDLLTRLGWPDADWRRLVALLVGAGGILLAVAGLLAFWPGRRPAPGDDPAERLWRRFCRHLAWRGIVRAPHEGPADFARRVAIQFPAWTPLVQEATDCYIQLRYAAPDEQQKGLPQASQASIRRLRALARAALFRRFR</sequence>
<dbReference type="Gene3D" id="3.10.620.30">
    <property type="match status" value="1"/>
</dbReference>
<feature type="transmembrane region" description="Helical" evidence="1">
    <location>
        <begin position="149"/>
        <end position="168"/>
    </location>
</feature>
<keyword evidence="1" id="KW-1133">Transmembrane helix</keyword>
<feature type="transmembrane region" description="Helical" evidence="1">
    <location>
        <begin position="69"/>
        <end position="86"/>
    </location>
</feature>
<dbReference type="AlphaFoldDB" id="A0A5C1EBR8"/>
<dbReference type="SUPFAM" id="SSF54001">
    <property type="entry name" value="Cysteine proteinases"/>
    <property type="match status" value="1"/>
</dbReference>
<dbReference type="PANTHER" id="PTHR42736:SF1">
    <property type="entry name" value="PROTEIN-GLUTAMINE GAMMA-GLUTAMYLTRANSFERASE"/>
    <property type="match status" value="1"/>
</dbReference>
<evidence type="ECO:0000256" key="1">
    <source>
        <dbReference type="SAM" id="Phobius"/>
    </source>
</evidence>
<dbReference type="Pfam" id="PF13559">
    <property type="entry name" value="DUF4129"/>
    <property type="match status" value="1"/>
</dbReference>
<keyword evidence="1" id="KW-0812">Transmembrane</keyword>
<feature type="transmembrane region" description="Helical" evidence="1">
    <location>
        <begin position="43"/>
        <end position="62"/>
    </location>
</feature>
<dbReference type="KEGG" id="otr:OTERR_21610"/>
<dbReference type="Proteomes" id="UP000323671">
    <property type="component" value="Chromosome"/>
</dbReference>
<evidence type="ECO:0000313" key="3">
    <source>
        <dbReference type="EMBL" id="QEL65637.1"/>
    </source>
</evidence>
<dbReference type="PANTHER" id="PTHR42736">
    <property type="entry name" value="PROTEIN-GLUTAMINE GAMMA-GLUTAMYLTRANSFERASE"/>
    <property type="match status" value="1"/>
</dbReference>
<accession>A0A5C1EBR8</accession>
<dbReference type="Pfam" id="PF11992">
    <property type="entry name" value="TgpA_N"/>
    <property type="match status" value="1"/>
</dbReference>
<feature type="transmembrane region" description="Helical" evidence="1">
    <location>
        <begin position="21"/>
        <end position="37"/>
    </location>
</feature>
<dbReference type="InterPro" id="IPR038765">
    <property type="entry name" value="Papain-like_cys_pep_sf"/>
</dbReference>
<feature type="domain" description="Transglutaminase-like" evidence="2">
    <location>
        <begin position="432"/>
        <end position="503"/>
    </location>
</feature>
<dbReference type="InterPro" id="IPR002931">
    <property type="entry name" value="Transglutaminase-like"/>
</dbReference>
<dbReference type="InterPro" id="IPR052901">
    <property type="entry name" value="Bact_TGase-like"/>
</dbReference>
<keyword evidence="4" id="KW-1185">Reference proteome</keyword>
<organism evidence="3 4">
    <name type="scientific">Oryzomicrobium terrae</name>
    <dbReference type="NCBI Taxonomy" id="1735038"/>
    <lineage>
        <taxon>Bacteria</taxon>
        <taxon>Pseudomonadati</taxon>
        <taxon>Pseudomonadota</taxon>
        <taxon>Betaproteobacteria</taxon>
        <taxon>Rhodocyclales</taxon>
        <taxon>Rhodocyclaceae</taxon>
        <taxon>Oryzomicrobium</taxon>
    </lineage>
</organism>
<keyword evidence="1" id="KW-0472">Membrane</keyword>
<dbReference type="InterPro" id="IPR021878">
    <property type="entry name" value="TgpA_N"/>
</dbReference>
<feature type="transmembrane region" description="Helical" evidence="1">
    <location>
        <begin position="578"/>
        <end position="599"/>
    </location>
</feature>
<evidence type="ECO:0000313" key="4">
    <source>
        <dbReference type="Proteomes" id="UP000323671"/>
    </source>
</evidence>
<protein>
    <recommendedName>
        <fullName evidence="2">Transglutaminase-like domain-containing protein</fullName>
    </recommendedName>
</protein>
<dbReference type="InterPro" id="IPR025403">
    <property type="entry name" value="TgpA-like_C"/>
</dbReference>
<proteinExistence type="predicted"/>